<organism evidence="2 3">
    <name type="scientific">Pseudocohnilembus persalinus</name>
    <name type="common">Ciliate</name>
    <dbReference type="NCBI Taxonomy" id="266149"/>
    <lineage>
        <taxon>Eukaryota</taxon>
        <taxon>Sar</taxon>
        <taxon>Alveolata</taxon>
        <taxon>Ciliophora</taxon>
        <taxon>Intramacronucleata</taxon>
        <taxon>Oligohymenophorea</taxon>
        <taxon>Scuticociliatia</taxon>
        <taxon>Philasterida</taxon>
        <taxon>Pseudocohnilembidae</taxon>
        <taxon>Pseudocohnilembus</taxon>
    </lineage>
</organism>
<dbReference type="OrthoDB" id="543156at2759"/>
<dbReference type="PANTHER" id="PTHR10224">
    <property type="entry name" value="ES1 PROTEIN HOMOLOG, MITOCHONDRIAL"/>
    <property type="match status" value="1"/>
</dbReference>
<keyword evidence="3" id="KW-1185">Reference proteome</keyword>
<dbReference type="SUPFAM" id="SSF52317">
    <property type="entry name" value="Class I glutamine amidotransferase-like"/>
    <property type="match status" value="1"/>
</dbReference>
<evidence type="ECO:0000313" key="2">
    <source>
        <dbReference type="EMBL" id="KRX10396.1"/>
    </source>
</evidence>
<dbReference type="Pfam" id="PF01965">
    <property type="entry name" value="DJ-1_PfpI"/>
    <property type="match status" value="1"/>
</dbReference>
<gene>
    <name evidence="2" type="ORF">PPERSA_10495</name>
</gene>
<dbReference type="Proteomes" id="UP000054937">
    <property type="component" value="Unassembled WGS sequence"/>
</dbReference>
<dbReference type="PANTHER" id="PTHR10224:SF12">
    <property type="entry name" value="GLYOXALASE ELBB"/>
    <property type="match status" value="1"/>
</dbReference>
<dbReference type="InParanoid" id="A0A0V0R7D9"/>
<dbReference type="EMBL" id="LDAU01000028">
    <property type="protein sequence ID" value="KRX10396.1"/>
    <property type="molecule type" value="Genomic_DNA"/>
</dbReference>
<dbReference type="AlphaFoldDB" id="A0A0V0R7D9"/>
<comment type="caution">
    <text evidence="2">The sequence shown here is derived from an EMBL/GenBank/DDBJ whole genome shotgun (WGS) entry which is preliminary data.</text>
</comment>
<reference evidence="2 3" key="1">
    <citation type="journal article" date="2015" name="Sci. Rep.">
        <title>Genome of the facultative scuticociliatosis pathogen Pseudocohnilembus persalinus provides insight into its virulence through horizontal gene transfer.</title>
        <authorList>
            <person name="Xiong J."/>
            <person name="Wang G."/>
            <person name="Cheng J."/>
            <person name="Tian M."/>
            <person name="Pan X."/>
            <person name="Warren A."/>
            <person name="Jiang C."/>
            <person name="Yuan D."/>
            <person name="Miao W."/>
        </authorList>
    </citation>
    <scope>NUCLEOTIDE SEQUENCE [LARGE SCALE GENOMIC DNA]</scope>
    <source>
        <strain evidence="2">36N120E</strain>
    </source>
</reference>
<dbReference type="NCBIfam" id="NF008747">
    <property type="entry name" value="PRK11780.1"/>
    <property type="match status" value="1"/>
</dbReference>
<dbReference type="InterPro" id="IPR029062">
    <property type="entry name" value="Class_I_gatase-like"/>
</dbReference>
<dbReference type="OMA" id="AQVQCFA"/>
<accession>A0A0V0R7D9</accession>
<sequence>MIAKSFRNLYKFSSQDKKKFAIVLHGNGVYDGTETTEAVSLMIALSKLKADYQCYAPNKNQFHVVNHLNGEEQSQTRNILEESARIARGNVKDLALLKANDYDGIIIPGGFGAAKNLSDFAVKGANYVVDSLIEQQIFDFYEHNKIIAACCISPILLARVLGKKGIFITLGSEGKKWPYSDAIGAAQQQGAKTVDRQVDQVCIDGNHRIYTTPAYMYEGNPYEVYTGIENMVKKIIEDFYD</sequence>
<name>A0A0V0R7D9_PSEPJ</name>
<proteinExistence type="predicted"/>
<dbReference type="InterPro" id="IPR002818">
    <property type="entry name" value="DJ-1/PfpI"/>
</dbReference>
<protein>
    <recommendedName>
        <fullName evidence="1">DJ-1/PfpI domain-containing protein</fullName>
    </recommendedName>
</protein>
<feature type="domain" description="DJ-1/PfpI" evidence="1">
    <location>
        <begin position="96"/>
        <end position="211"/>
    </location>
</feature>
<evidence type="ECO:0000259" key="1">
    <source>
        <dbReference type="Pfam" id="PF01965"/>
    </source>
</evidence>
<dbReference type="Gene3D" id="3.40.50.880">
    <property type="match status" value="1"/>
</dbReference>
<evidence type="ECO:0000313" key="3">
    <source>
        <dbReference type="Proteomes" id="UP000054937"/>
    </source>
</evidence>